<reference evidence="12" key="2">
    <citation type="submission" date="2011-03" db="EMBL/GenBank/DDBJ databases">
        <title>The complete genome of Desulfobacca acetoxidans DSM 11109.</title>
        <authorList>
            <consortium name="US DOE Joint Genome Institute (JGI-PGF)"/>
            <person name="Lucas S."/>
            <person name="Copeland A."/>
            <person name="Lapidus A."/>
            <person name="Bruce D."/>
            <person name="Goodwin L."/>
            <person name="Pitluck S."/>
            <person name="Peters L."/>
            <person name="Kyrpides N."/>
            <person name="Mavromatis K."/>
            <person name="Ivanova N."/>
            <person name="Ovchinnikova G."/>
            <person name="Teshima H."/>
            <person name="Detter J.C."/>
            <person name="Han C."/>
            <person name="Land M."/>
            <person name="Hauser L."/>
            <person name="Markowitz V."/>
            <person name="Cheng J.-F."/>
            <person name="Hugenholtz P."/>
            <person name="Woyke T."/>
            <person name="Wu D."/>
            <person name="Spring S."/>
            <person name="Schueler E."/>
            <person name="Brambilla E."/>
            <person name="Klenk H.-P."/>
            <person name="Eisen J.A."/>
        </authorList>
    </citation>
    <scope>NUCLEOTIDE SEQUENCE [LARGE SCALE GENOMIC DNA]</scope>
    <source>
        <strain evidence="12">ATCC 700848 / DSM 11109 / ASRB2</strain>
    </source>
</reference>
<comment type="similarity">
    <text evidence="10">Belongs to the CRISPR-associated endonuclease Cas1 family.</text>
</comment>
<dbReference type="GO" id="GO:0003677">
    <property type="term" value="F:DNA binding"/>
    <property type="evidence" value="ECO:0007669"/>
    <property type="project" value="UniProtKB-KW"/>
</dbReference>
<sequence>MQLVINTPGSFITQKDACFRLKLQDRVMDVSPLKVESIVITNQAMISSQAIVLALEHNIDIIFLDGYGDPVGRVWFSKMGSTALIRRRQLEAMPNALGLSLVLDMVRQKLTNQITFLKKLMYARPGQEDNFLGPLKEIENCKSDLNPKDQNLEAVRQRLLGMEGTAARHYFQCLSGVLPQKYRFPGRSRRPALDPFNACLNYCYGMLYPMVEKACILAGLDPFVGFLHTDNYNKKSLVFDLIEPFRLFAEQTAVYLFTGKKIKDAYFDFQDTAVSLNQEGKPVVVAAMQQHLDESVRYRRRNVKRRYLIQHEAHRLANILLAETGEPRPDWLEIREI</sequence>
<dbReference type="GO" id="GO:0046872">
    <property type="term" value="F:metal ion binding"/>
    <property type="evidence" value="ECO:0007669"/>
    <property type="project" value="UniProtKB-UniRule"/>
</dbReference>
<evidence type="ECO:0000313" key="12">
    <source>
        <dbReference type="Proteomes" id="UP000000483"/>
    </source>
</evidence>
<keyword evidence="6 10" id="KW-0051">Antiviral defense</keyword>
<evidence type="ECO:0000256" key="5">
    <source>
        <dbReference type="ARBA" id="ARBA00022842"/>
    </source>
</evidence>
<dbReference type="Gene3D" id="1.20.120.920">
    <property type="entry name" value="CRISPR-associated endonuclease Cas1, C-terminal domain"/>
    <property type="match status" value="1"/>
</dbReference>
<keyword evidence="2 10" id="KW-0479">Metal-binding</keyword>
<dbReference type="STRING" id="880072.Desac_0094"/>
<dbReference type="GO" id="GO:0016787">
    <property type="term" value="F:hydrolase activity"/>
    <property type="evidence" value="ECO:0007669"/>
    <property type="project" value="UniProtKB-KW"/>
</dbReference>
<dbReference type="NCBIfam" id="TIGR00287">
    <property type="entry name" value="cas1"/>
    <property type="match status" value="1"/>
</dbReference>
<dbReference type="GO" id="GO:0051607">
    <property type="term" value="P:defense response to virus"/>
    <property type="evidence" value="ECO:0007669"/>
    <property type="project" value="UniProtKB-UniRule"/>
</dbReference>
<evidence type="ECO:0000256" key="1">
    <source>
        <dbReference type="ARBA" id="ARBA00022722"/>
    </source>
</evidence>
<dbReference type="GO" id="GO:0004519">
    <property type="term" value="F:endonuclease activity"/>
    <property type="evidence" value="ECO:0007669"/>
    <property type="project" value="UniProtKB-UniRule"/>
</dbReference>
<protein>
    <recommendedName>
        <fullName evidence="10">CRISPR-associated endonuclease Cas1</fullName>
        <ecNumber evidence="10">3.1.-.-</ecNumber>
    </recommendedName>
</protein>
<dbReference type="HOGENOM" id="CLU_052779_0_1_7"/>
<dbReference type="EMBL" id="CP002629">
    <property type="protein sequence ID" value="AEB07992.1"/>
    <property type="molecule type" value="Genomic_DNA"/>
</dbReference>
<evidence type="ECO:0000256" key="3">
    <source>
        <dbReference type="ARBA" id="ARBA00022759"/>
    </source>
</evidence>
<dbReference type="OrthoDB" id="9803119at2"/>
<gene>
    <name evidence="10" type="primary">cas1</name>
    <name evidence="11" type="ordered locus">Desac_0094</name>
</gene>
<dbReference type="PANTHER" id="PTHR34353:SF2">
    <property type="entry name" value="CRISPR-ASSOCIATED ENDONUCLEASE CAS1 1"/>
    <property type="match status" value="1"/>
</dbReference>
<dbReference type="EC" id="3.1.-.-" evidence="10"/>
<keyword evidence="4 10" id="KW-0378">Hydrolase</keyword>
<dbReference type="Gene3D" id="3.100.10.20">
    <property type="entry name" value="CRISPR-associated endonuclease Cas1, N-terminal domain"/>
    <property type="match status" value="1"/>
</dbReference>
<evidence type="ECO:0000256" key="10">
    <source>
        <dbReference type="HAMAP-Rule" id="MF_01470"/>
    </source>
</evidence>
<keyword evidence="7 10" id="KW-0238">DNA-binding</keyword>
<name>F2NJ34_DESAR</name>
<comment type="function">
    <text evidence="10">CRISPR (clustered regularly interspaced short palindromic repeat), is an adaptive immune system that provides protection against mobile genetic elements (viruses, transposable elements and conjugative plasmids). CRISPR clusters contain spacers, sequences complementary to antecedent mobile elements, and target invading nucleic acids. CRISPR clusters are transcribed and processed into CRISPR RNA (crRNA). Acts as a dsDNA endonuclease. Involved in the integration of spacer DNA into the CRISPR cassette.</text>
</comment>
<evidence type="ECO:0000256" key="9">
    <source>
        <dbReference type="ARBA" id="ARBA00038592"/>
    </source>
</evidence>
<dbReference type="InterPro" id="IPR050646">
    <property type="entry name" value="Cas1"/>
</dbReference>
<keyword evidence="3 10" id="KW-0255">Endonuclease</keyword>
<proteinExistence type="inferred from homology"/>
<evidence type="ECO:0000256" key="2">
    <source>
        <dbReference type="ARBA" id="ARBA00022723"/>
    </source>
</evidence>
<keyword evidence="5 10" id="KW-0460">Magnesium</keyword>
<dbReference type="PANTHER" id="PTHR34353">
    <property type="entry name" value="CRISPR-ASSOCIATED ENDONUCLEASE CAS1 1"/>
    <property type="match status" value="1"/>
</dbReference>
<dbReference type="Pfam" id="PF01867">
    <property type="entry name" value="Cas_Cas1"/>
    <property type="match status" value="1"/>
</dbReference>
<dbReference type="Proteomes" id="UP000000483">
    <property type="component" value="Chromosome"/>
</dbReference>
<feature type="binding site" evidence="10">
    <location>
        <position position="228"/>
    </location>
    <ligand>
        <name>Mn(2+)</name>
        <dbReference type="ChEBI" id="CHEBI:29035"/>
    </ligand>
</feature>
<feature type="binding site" evidence="10">
    <location>
        <position position="243"/>
    </location>
    <ligand>
        <name>Mn(2+)</name>
        <dbReference type="ChEBI" id="CHEBI:29035"/>
    </ligand>
</feature>
<comment type="cofactor">
    <cofactor evidence="10">
        <name>Mg(2+)</name>
        <dbReference type="ChEBI" id="CHEBI:18420"/>
    </cofactor>
    <cofactor evidence="10">
        <name>Mn(2+)</name>
        <dbReference type="ChEBI" id="CHEBI:29035"/>
    </cofactor>
</comment>
<dbReference type="AlphaFoldDB" id="F2NJ34"/>
<dbReference type="KEGG" id="dao:Desac_0094"/>
<dbReference type="CDD" id="cd09634">
    <property type="entry name" value="Cas1_I-II-III"/>
    <property type="match status" value="1"/>
</dbReference>
<evidence type="ECO:0000256" key="8">
    <source>
        <dbReference type="ARBA" id="ARBA00023211"/>
    </source>
</evidence>
<evidence type="ECO:0000313" key="11">
    <source>
        <dbReference type="EMBL" id="AEB07992.1"/>
    </source>
</evidence>
<keyword evidence="12" id="KW-1185">Reference proteome</keyword>
<evidence type="ECO:0000256" key="6">
    <source>
        <dbReference type="ARBA" id="ARBA00023118"/>
    </source>
</evidence>
<dbReference type="InterPro" id="IPR002729">
    <property type="entry name" value="CRISPR-assoc_Cas1"/>
</dbReference>
<dbReference type="GO" id="GO:0043571">
    <property type="term" value="P:maintenance of CRISPR repeat elements"/>
    <property type="evidence" value="ECO:0007669"/>
    <property type="project" value="UniProtKB-UniRule"/>
</dbReference>
<organism evidence="11 12">
    <name type="scientific">Desulfobacca acetoxidans (strain ATCC 700848 / DSM 11109 / ASRB2)</name>
    <dbReference type="NCBI Taxonomy" id="880072"/>
    <lineage>
        <taxon>Bacteria</taxon>
        <taxon>Pseudomonadati</taxon>
        <taxon>Thermodesulfobacteriota</taxon>
        <taxon>Desulfobaccia</taxon>
        <taxon>Desulfobaccales</taxon>
        <taxon>Desulfobaccaceae</taxon>
        <taxon>Desulfobacca</taxon>
    </lineage>
</organism>
<dbReference type="HAMAP" id="MF_01470">
    <property type="entry name" value="Cas1"/>
    <property type="match status" value="1"/>
</dbReference>
<dbReference type="InterPro" id="IPR042206">
    <property type="entry name" value="CRISPR-assoc_Cas1_C"/>
</dbReference>
<accession>F2NJ34</accession>
<comment type="subunit">
    <text evidence="9 10">Homodimer, forms a heterotetramer with a Cas2 homodimer.</text>
</comment>
<dbReference type="eggNOG" id="COG1518">
    <property type="taxonomic scope" value="Bacteria"/>
</dbReference>
<keyword evidence="8 10" id="KW-0464">Manganese</keyword>
<evidence type="ECO:0000256" key="4">
    <source>
        <dbReference type="ARBA" id="ARBA00022801"/>
    </source>
</evidence>
<keyword evidence="1 10" id="KW-0540">Nuclease</keyword>
<reference evidence="11 12" key="1">
    <citation type="journal article" date="2011" name="Stand. Genomic Sci.">
        <title>Complete genome sequence of the acetate-degrading sulfate reducer Desulfobacca acetoxidans type strain (ASRB2).</title>
        <authorList>
            <person name="Goker M."/>
            <person name="Teshima H."/>
            <person name="Lapidus A."/>
            <person name="Nolan M."/>
            <person name="Lucas S."/>
            <person name="Hammon N."/>
            <person name="Deshpande S."/>
            <person name="Cheng J.F."/>
            <person name="Tapia R."/>
            <person name="Han C."/>
            <person name="Goodwin L."/>
            <person name="Pitluck S."/>
            <person name="Huntemann M."/>
            <person name="Liolios K."/>
            <person name="Ivanova N."/>
            <person name="Pagani I."/>
            <person name="Mavromatis K."/>
            <person name="Ovchinikova G."/>
            <person name="Pati A."/>
            <person name="Chen A."/>
            <person name="Palaniappan K."/>
            <person name="Land M."/>
            <person name="Hauser L."/>
            <person name="Brambilla E.M."/>
            <person name="Rohde M."/>
            <person name="Spring S."/>
            <person name="Detter J.C."/>
            <person name="Woyke T."/>
            <person name="Bristow J."/>
            <person name="Eisen J.A."/>
            <person name="Markowitz V."/>
            <person name="Hugenholtz P."/>
            <person name="Kyrpides N.C."/>
            <person name="Klenk H.P."/>
        </authorList>
    </citation>
    <scope>NUCLEOTIDE SEQUENCE [LARGE SCALE GENOMIC DNA]</scope>
    <source>
        <strain evidence="12">ATCC 700848 / DSM 11109 / ASRB2</strain>
    </source>
</reference>
<feature type="binding site" evidence="10">
    <location>
        <position position="163"/>
    </location>
    <ligand>
        <name>Mn(2+)</name>
        <dbReference type="ChEBI" id="CHEBI:29035"/>
    </ligand>
</feature>
<evidence type="ECO:0000256" key="7">
    <source>
        <dbReference type="ARBA" id="ARBA00023125"/>
    </source>
</evidence>
<dbReference type="InterPro" id="IPR042211">
    <property type="entry name" value="CRISPR-assoc_Cas1_N"/>
</dbReference>